<name>A0A1P8UXM1_9RHOB</name>
<evidence type="ECO:0000313" key="2">
    <source>
        <dbReference type="EMBL" id="APZ54096.1"/>
    </source>
</evidence>
<dbReference type="GO" id="GO:0016817">
    <property type="term" value="F:hydrolase activity, acting on acid anhydrides"/>
    <property type="evidence" value="ECO:0007669"/>
    <property type="project" value="InterPro"/>
</dbReference>
<protein>
    <submittedName>
        <fullName evidence="2">Primase C terminal 2 (PriCT-2)</fullName>
    </submittedName>
</protein>
<proteinExistence type="predicted"/>
<accession>A0A1P8UXM1</accession>
<dbReference type="SMART" id="SM00943">
    <property type="entry name" value="Prim-Pol"/>
    <property type="match status" value="1"/>
</dbReference>
<dbReference type="AlphaFoldDB" id="A0A1P8UXM1"/>
<sequence>MSHSNNDAAEMQANLDVALAWAEVGIPIFPARAESKRPHVTGWQDKATTDPAQLRRWWRKWPDAMPAIPTGSRSGIAVLDLDRKNGKDGFETLRELGHDPDVLSPHVISTPSGGGHIYFRHVDGLRNSTDEIGPGVDVRAYGGLVIAPGAINGKGSYGRLSGPLKRIVADLPEWPAVLQSPARKPRQSSGDVTGLSFEDFRDALMTVPNDDTNPDAAGRDWWVKMLAGVHHETDGSEEGLELAQEWSAQHDSYDPDQTEAVWQSFLRNDGATGATVLWEARKRGWGFNPADLLTDEDVEVARERGAVLDLLPDDDTPPPEGTLEYVEWMMEQPDDAPTPAKKDWGTPIMRGNNPVINLHNTTLYLGRNLDSVLPGLAHNRMTGRDEWRDGPLTDAAVSLARIALERLGLQTVGKDLVADAAQTVARKLAYHPIRDQLRALRWDGKPRLDSWLVRHAGAENTPYTRAVGRKFLIAMVARVMEPGCKHDHTLVLSGEQGQNKSTACRVLAGAEYFSDTLPSITGDRTDAIRHLQGKWLVEFAELAPSRKSETEDLKAFLSGAVDRVRLPYARYDEAFHRQCVFVGTTNEEQFLRDATGGRRFWPVRVCKVIDIEALTAERDQLFAEAFAAYSDDEPWWLDRDFEAEHAKPVQEAARESDSWAEDVAAWLDLPQYDQDEEGTVRTEVTISEVLSGPLELTSAQQHQGHQKRAAAIMRDLGWVKRKTRSKNVWCRGDFQ</sequence>
<dbReference type="Pfam" id="PF08707">
    <property type="entry name" value="PriCT_2"/>
    <property type="match status" value="1"/>
</dbReference>
<dbReference type="InterPro" id="IPR015330">
    <property type="entry name" value="DNA_primase/pol_bifunc_N"/>
</dbReference>
<keyword evidence="3" id="KW-1185">Reference proteome</keyword>
<feature type="domain" description="DNA primase/polymerase bifunctional N-terminal" evidence="1">
    <location>
        <begin position="18"/>
        <end position="175"/>
    </location>
</feature>
<dbReference type="CDD" id="cd04859">
    <property type="entry name" value="Prim_Pol"/>
    <property type="match status" value="1"/>
</dbReference>
<dbReference type="RefSeq" id="WP_083716894.1">
    <property type="nucleotide sequence ID" value="NZ_CP015093.1"/>
</dbReference>
<evidence type="ECO:0000313" key="3">
    <source>
        <dbReference type="Proteomes" id="UP000187059"/>
    </source>
</evidence>
<dbReference type="Proteomes" id="UP000187059">
    <property type="component" value="Chromosome"/>
</dbReference>
<dbReference type="Pfam" id="PF09250">
    <property type="entry name" value="Prim-Pol"/>
    <property type="match status" value="1"/>
</dbReference>
<organism evidence="2 3">
    <name type="scientific">Salipiger abyssi</name>
    <dbReference type="NCBI Taxonomy" id="1250539"/>
    <lineage>
        <taxon>Bacteria</taxon>
        <taxon>Pseudomonadati</taxon>
        <taxon>Pseudomonadota</taxon>
        <taxon>Alphaproteobacteria</taxon>
        <taxon>Rhodobacterales</taxon>
        <taxon>Roseobacteraceae</taxon>
        <taxon>Salipiger</taxon>
    </lineage>
</organism>
<dbReference type="InterPro" id="IPR014819">
    <property type="entry name" value="PriCT_2"/>
</dbReference>
<dbReference type="STRING" id="1250539.Ga0080574_TMP3762"/>
<dbReference type="SUPFAM" id="SSF56747">
    <property type="entry name" value="Prim-pol domain"/>
    <property type="match status" value="1"/>
</dbReference>
<dbReference type="InterPro" id="IPR007936">
    <property type="entry name" value="VapE-like_dom"/>
</dbReference>
<dbReference type="OrthoDB" id="9763644at2"/>
<reference evidence="2 3" key="1">
    <citation type="submission" date="2016-04" db="EMBL/GenBank/DDBJ databases">
        <title>Deep-sea bacteria in the southern Pacific.</title>
        <authorList>
            <person name="Tang K."/>
        </authorList>
    </citation>
    <scope>NUCLEOTIDE SEQUENCE [LARGE SCALE GENOMIC DNA]</scope>
    <source>
        <strain evidence="2 3">JLT2014</strain>
    </source>
</reference>
<gene>
    <name evidence="2" type="ORF">Ga0080574_TMP3762</name>
</gene>
<dbReference type="KEGG" id="paby:Ga0080574_TMP3762"/>
<dbReference type="PANTHER" id="PTHR34985">
    <property type="entry name" value="SLR0554 PROTEIN"/>
    <property type="match status" value="1"/>
</dbReference>
<evidence type="ECO:0000259" key="1">
    <source>
        <dbReference type="SMART" id="SM00943"/>
    </source>
</evidence>
<dbReference type="Pfam" id="PF05272">
    <property type="entry name" value="VapE-like_dom"/>
    <property type="match status" value="1"/>
</dbReference>
<dbReference type="EMBL" id="CP015093">
    <property type="protein sequence ID" value="APZ54096.1"/>
    <property type="molecule type" value="Genomic_DNA"/>
</dbReference>
<dbReference type="PANTHER" id="PTHR34985:SF1">
    <property type="entry name" value="SLR0554 PROTEIN"/>
    <property type="match status" value="1"/>
</dbReference>